<accession>A0AAX2H7G7</accession>
<evidence type="ECO:0000313" key="1">
    <source>
        <dbReference type="EMBL" id="SOB52735.1"/>
    </source>
</evidence>
<dbReference type="CDD" id="cd19958">
    <property type="entry name" value="pyocin_knob"/>
    <property type="match status" value="1"/>
</dbReference>
<organism evidence="1 2">
    <name type="scientific">Pseudomonas lundensis</name>
    <dbReference type="NCBI Taxonomy" id="86185"/>
    <lineage>
        <taxon>Bacteria</taxon>
        <taxon>Pseudomonadati</taxon>
        <taxon>Pseudomonadota</taxon>
        <taxon>Gammaproteobacteria</taxon>
        <taxon>Pseudomonadales</taxon>
        <taxon>Pseudomonadaceae</taxon>
        <taxon>Pseudomonas</taxon>
    </lineage>
</organism>
<evidence type="ECO:0008006" key="3">
    <source>
        <dbReference type="Google" id="ProtNLM"/>
    </source>
</evidence>
<reference evidence="1 2" key="1">
    <citation type="submission" date="2017-08" db="EMBL/GenBank/DDBJ databases">
        <authorList>
            <person name="Chaillou S."/>
        </authorList>
    </citation>
    <scope>NUCLEOTIDE SEQUENCE [LARGE SCALE GENOMIC DNA]</scope>
    <source>
        <strain evidence="1 2">MFPA15A1205</strain>
    </source>
</reference>
<evidence type="ECO:0000313" key="2">
    <source>
        <dbReference type="Proteomes" id="UP000219564"/>
    </source>
</evidence>
<protein>
    <recommendedName>
        <fullName evidence="3">Tail fiber protein</fullName>
    </recommendedName>
</protein>
<comment type="caution">
    <text evidence="1">The sequence shown here is derived from an EMBL/GenBank/DDBJ whole genome shotgun (WGS) entry which is preliminary data.</text>
</comment>
<dbReference type="RefSeq" id="WP_257016752.1">
    <property type="nucleotide sequence ID" value="NZ_OBKZ01000017.1"/>
</dbReference>
<dbReference type="AlphaFoldDB" id="A0AAX2H7G7"/>
<dbReference type="Proteomes" id="UP000219564">
    <property type="component" value="Unassembled WGS sequence"/>
</dbReference>
<sequence>MPWYKAGTVKTTNNSNAIIGTGTAFIANARTGDAFRGPDGAWYEVTNIASDTALSISPNYQGPTVAAGGYALAPMQGYVKDLADQVRAIVQQWGATLAGLGPLSSVSIAPIANGGTGSNSAPGARTALGLGTAATANLTSSPDDYGKGKVLQVGALGWNGGNSLSMAASGDANLLGISGIYLYSNGGQNVPAGVFPHVRLTTAAPGYQTQEAISSSPNPRYMMRNQYGGSFSPWVEFYHSGNTTRAADGTLKAI</sequence>
<gene>
    <name evidence="1" type="ORF">PLUA15_240148</name>
</gene>
<proteinExistence type="predicted"/>
<dbReference type="EMBL" id="OBKZ01000017">
    <property type="protein sequence ID" value="SOB52735.1"/>
    <property type="molecule type" value="Genomic_DNA"/>
</dbReference>
<name>A0AAX2H7G7_9PSED</name>